<comment type="caution">
    <text evidence="4">The sequence shown here is derived from an EMBL/GenBank/DDBJ whole genome shotgun (WGS) entry which is preliminary data.</text>
</comment>
<dbReference type="RefSeq" id="WP_134160665.1">
    <property type="nucleotide sequence ID" value="NZ_SORF01000014.1"/>
</dbReference>
<dbReference type="NCBIfam" id="TIGR02632">
    <property type="entry name" value="RhaD_aldol-ADH"/>
    <property type="match status" value="1"/>
</dbReference>
<organism evidence="4 5">
    <name type="scientific">Alicyclobacillus sacchari</name>
    <dbReference type="NCBI Taxonomy" id="392010"/>
    <lineage>
        <taxon>Bacteria</taxon>
        <taxon>Bacillati</taxon>
        <taxon>Bacillota</taxon>
        <taxon>Bacilli</taxon>
        <taxon>Bacillales</taxon>
        <taxon>Alicyclobacillaceae</taxon>
        <taxon>Alicyclobacillus</taxon>
    </lineage>
</organism>
<dbReference type="Gene3D" id="3.40.50.720">
    <property type="entry name" value="NAD(P)-binding Rossmann-like Domain"/>
    <property type="match status" value="1"/>
</dbReference>
<feature type="domain" description="Class II aldolase/adducin N-terminal" evidence="3">
    <location>
        <begin position="12"/>
        <end position="211"/>
    </location>
</feature>
<dbReference type="InterPro" id="IPR036409">
    <property type="entry name" value="Aldolase_II/adducin_N_sf"/>
</dbReference>
<dbReference type="InterPro" id="IPR002347">
    <property type="entry name" value="SDR_fam"/>
</dbReference>
<dbReference type="Proteomes" id="UP000294581">
    <property type="component" value="Unassembled WGS sequence"/>
</dbReference>
<dbReference type="Pfam" id="PF00596">
    <property type="entry name" value="Aldolase_II"/>
    <property type="match status" value="1"/>
</dbReference>
<dbReference type="NCBIfam" id="NF006190">
    <property type="entry name" value="PRK08324.1-4"/>
    <property type="match status" value="1"/>
</dbReference>
<dbReference type="SUPFAM" id="SSF53639">
    <property type="entry name" value="AraD/HMP-PK domain-like"/>
    <property type="match status" value="1"/>
</dbReference>
<keyword evidence="5" id="KW-1185">Reference proteome</keyword>
<comment type="similarity">
    <text evidence="1">Belongs to the short-chain dehydrogenases/reductases (SDR) family.</text>
</comment>
<evidence type="ECO:0000256" key="2">
    <source>
        <dbReference type="ARBA" id="ARBA00023002"/>
    </source>
</evidence>
<dbReference type="InterPro" id="IPR013454">
    <property type="entry name" value="Bifunc_RhaD/ADH"/>
</dbReference>
<dbReference type="OrthoDB" id="9774430at2"/>
<name>A0A4R8LID2_9BACL</name>
<dbReference type="SMART" id="SM01007">
    <property type="entry name" value="Aldolase_II"/>
    <property type="match status" value="1"/>
</dbReference>
<dbReference type="PANTHER" id="PTHR43669">
    <property type="entry name" value="5-KETO-D-GLUCONATE 5-REDUCTASE"/>
    <property type="match status" value="1"/>
</dbReference>
<evidence type="ECO:0000259" key="3">
    <source>
        <dbReference type="SMART" id="SM01007"/>
    </source>
</evidence>
<proteinExistence type="inferred from homology"/>
<dbReference type="GO" id="GO:0016491">
    <property type="term" value="F:oxidoreductase activity"/>
    <property type="evidence" value="ECO:0007669"/>
    <property type="project" value="UniProtKB-KW"/>
</dbReference>
<evidence type="ECO:0000313" key="4">
    <source>
        <dbReference type="EMBL" id="TDY42573.1"/>
    </source>
</evidence>
<dbReference type="InterPro" id="IPR036291">
    <property type="entry name" value="NAD(P)-bd_dom_sf"/>
</dbReference>
<dbReference type="AlphaFoldDB" id="A0A4R8LID2"/>
<dbReference type="Gene3D" id="3.40.225.10">
    <property type="entry name" value="Class II aldolase/adducin N-terminal domain"/>
    <property type="match status" value="1"/>
</dbReference>
<evidence type="ECO:0000256" key="1">
    <source>
        <dbReference type="ARBA" id="ARBA00006484"/>
    </source>
</evidence>
<gene>
    <name evidence="4" type="ORF">C7445_1146</name>
</gene>
<evidence type="ECO:0000313" key="5">
    <source>
        <dbReference type="Proteomes" id="UP000294581"/>
    </source>
</evidence>
<keyword evidence="2" id="KW-0560">Oxidoreductase</keyword>
<dbReference type="SUPFAM" id="SSF51735">
    <property type="entry name" value="NAD(P)-binding Rossmann-fold domains"/>
    <property type="match status" value="1"/>
</dbReference>
<reference evidence="4 5" key="1">
    <citation type="submission" date="2019-03" db="EMBL/GenBank/DDBJ databases">
        <title>Genomic Encyclopedia of Type Strains, Phase IV (KMG-IV): sequencing the most valuable type-strain genomes for metagenomic binning, comparative biology and taxonomic classification.</title>
        <authorList>
            <person name="Goeker M."/>
        </authorList>
    </citation>
    <scope>NUCLEOTIDE SEQUENCE [LARGE SCALE GENOMIC DNA]</scope>
    <source>
        <strain evidence="4 5">DSM 17974</strain>
    </source>
</reference>
<dbReference type="InterPro" id="IPR001303">
    <property type="entry name" value="Aldolase_II/adducin_N"/>
</dbReference>
<dbReference type="FunFam" id="3.40.50.720:FF:000084">
    <property type="entry name" value="Short-chain dehydrogenase reductase"/>
    <property type="match status" value="1"/>
</dbReference>
<sequence length="681" mass="74555">MLATQDSTVLQELVDRSRRLASDRSVCNWGGGNTSAKTTMKDHLGRDVPVMWVKGSGSDLADATDKNFTALRLEDILPLMERDAMSDEEMVDYLTHCMMDSKHPRSSIETLLHAFVPFPHVDHTHPDSIIAICCCDNGREIAKELFGDRAVWVPYIRPGFTLSKLIGETVRNHPNCELVLMEKHGLITWGHTSDECYQNTLRIIQEAADYIERHIDRDRVFGGVQVAALPAEQRQAVAAEVLPWVRGIVTELQGAVLTFDDSADFLSFVGSHVAPTLSQIGAACPDHLVHTKRKPLFIDWNPGMEGVDALKEKLRTGLLSYRAEYCAYYERNVDFDVPMHDPFPRVILVPGLGVIGTGKNKKMANVAVALYRRAVAVMRGATALGNFVSLDEKESFDVEYWPLELYKLTLAPPEKELARKVVYITGGAGGIGSASARRMAAEGAHIVVADLAVDAADRLARELNAQFGEGTAVGVSLDVTNEAAVLRSFREAVLAYGGIDIFVSNAGLASSSPIVETTLDDWNRNVSVLGTGYFLTSREAFRCMVEQGRGGSIVFVTSKNAVYAGKDAAAYSAAKAMENHLARCLAVEGGEHGIRVNTVLPDAVLQGSNIWNSAWRDERARAYGIDPEQLEEHYRKRTILHVNITTDDIAEGILFFASNRSAKTTGCMLTIDGGVAAAFPR</sequence>
<accession>A0A4R8LID2</accession>
<protein>
    <submittedName>
        <fullName evidence="4">Rhamnulose-1-phosphate aldolase/alcohol dehydrogenase</fullName>
    </submittedName>
</protein>
<dbReference type="Pfam" id="PF13561">
    <property type="entry name" value="adh_short_C2"/>
    <property type="match status" value="1"/>
</dbReference>
<dbReference type="NCBIfam" id="NF006189">
    <property type="entry name" value="PRK08324.1-3"/>
    <property type="match status" value="1"/>
</dbReference>
<dbReference type="EMBL" id="SORF01000014">
    <property type="protein sequence ID" value="TDY42573.1"/>
    <property type="molecule type" value="Genomic_DNA"/>
</dbReference>
<dbReference type="GO" id="GO:0008206">
    <property type="term" value="P:bile acid metabolic process"/>
    <property type="evidence" value="ECO:0007669"/>
    <property type="project" value="UniProtKB-ARBA"/>
</dbReference>
<dbReference type="PANTHER" id="PTHR43669:SF8">
    <property type="entry name" value="SHORT-CHAIN TYPE DEHYDROGENASE_REDUCTASE-RELATED"/>
    <property type="match status" value="1"/>
</dbReference>
<dbReference type="PRINTS" id="PR00081">
    <property type="entry name" value="GDHRDH"/>
</dbReference>